<proteinExistence type="predicted"/>
<evidence type="ECO:0000313" key="1">
    <source>
        <dbReference type="EMBL" id="MDV5823027.1"/>
    </source>
</evidence>
<keyword evidence="2" id="KW-1185">Reference proteome</keyword>
<accession>A0ABU3ZU33</accession>
<evidence type="ECO:0000313" key="2">
    <source>
        <dbReference type="Proteomes" id="UP001185984"/>
    </source>
</evidence>
<sequence length="77" mass="8384">MFTLVAATLFSAAFLLAAGTIAWMFAAYHDKMVAALLFQPIPQTPQVYHIRVSRPRVTHRLRKADAAAPASPSLFAA</sequence>
<dbReference type="EMBL" id="JAPTHD010000001">
    <property type="protein sequence ID" value="MDV5823027.1"/>
    <property type="molecule type" value="Genomic_DNA"/>
</dbReference>
<reference evidence="2" key="1">
    <citation type="journal article" date="2022" name="J Environ Chem Eng">
        <title>Biodegradation of petroleum oil using a constructed nonpathogenic and heavy metal-tolerant bacterial consortium isolated from marine sponges.</title>
        <authorList>
            <person name="Dechsakulwatana C."/>
            <person name="Rungsihiranrut A."/>
            <person name="Muangchinda C."/>
            <person name="Ningthoujam R."/>
            <person name="Klankeo P."/>
            <person name="Pinyakong O."/>
        </authorList>
    </citation>
    <scope>NUCLEOTIDE SEQUENCE [LARGE SCALE GENOMIC DNA]</scope>
    <source>
        <strain evidence="2">MO2-4</strain>
    </source>
</reference>
<gene>
    <name evidence="1" type="ORF">O0R41_05375</name>
</gene>
<organism evidence="1 2">
    <name type="scientific">Sphingobium naphthae</name>
    <dbReference type="NCBI Taxonomy" id="1886786"/>
    <lineage>
        <taxon>Bacteria</taxon>
        <taxon>Pseudomonadati</taxon>
        <taxon>Pseudomonadota</taxon>
        <taxon>Alphaproteobacteria</taxon>
        <taxon>Sphingomonadales</taxon>
        <taxon>Sphingomonadaceae</taxon>
        <taxon>Sphingobium</taxon>
    </lineage>
</organism>
<dbReference type="Proteomes" id="UP001185984">
    <property type="component" value="Unassembled WGS sequence"/>
</dbReference>
<protein>
    <recommendedName>
        <fullName evidence="3">Secreted protein</fullName>
    </recommendedName>
</protein>
<evidence type="ECO:0008006" key="3">
    <source>
        <dbReference type="Google" id="ProtNLM"/>
    </source>
</evidence>
<dbReference type="RefSeq" id="WP_317516227.1">
    <property type="nucleotide sequence ID" value="NZ_JAPTHD010000001.1"/>
</dbReference>
<name>A0ABU3ZU33_9SPHN</name>
<comment type="caution">
    <text evidence="1">The sequence shown here is derived from an EMBL/GenBank/DDBJ whole genome shotgun (WGS) entry which is preliminary data.</text>
</comment>